<keyword evidence="2" id="KW-1185">Reference proteome</keyword>
<proteinExistence type="predicted"/>
<comment type="caution">
    <text evidence="1">The sequence shown here is derived from an EMBL/GenBank/DDBJ whole genome shotgun (WGS) entry which is preliminary data.</text>
</comment>
<dbReference type="Proteomes" id="UP001642260">
    <property type="component" value="Unassembled WGS sequence"/>
</dbReference>
<evidence type="ECO:0000313" key="1">
    <source>
        <dbReference type="EMBL" id="CAH8387680.1"/>
    </source>
</evidence>
<dbReference type="AlphaFoldDB" id="A0ABC8LV73"/>
<gene>
    <name evidence="1" type="ORF">ERUC_LOCUS40163</name>
</gene>
<sequence length="121" mass="13972">METIPDIGRLLGHKYKEGVTTVRCQNWYGRGKVSYSDITVLETALGKNAVVFPYISDTGHIDVIAKASFKRDDDKEDERVNKIMSMITAKVDWSKVVWEVEEPIPVRSNPKRNFRLEMKKR</sequence>
<dbReference type="EMBL" id="CAKOAT010754043">
    <property type="protein sequence ID" value="CAH8387680.1"/>
    <property type="molecule type" value="Genomic_DNA"/>
</dbReference>
<protein>
    <submittedName>
        <fullName evidence="1">Uncharacterized protein</fullName>
    </submittedName>
</protein>
<reference evidence="1 2" key="1">
    <citation type="submission" date="2022-03" db="EMBL/GenBank/DDBJ databases">
        <authorList>
            <person name="Macdonald S."/>
            <person name="Ahmed S."/>
            <person name="Newling K."/>
        </authorList>
    </citation>
    <scope>NUCLEOTIDE SEQUENCE [LARGE SCALE GENOMIC DNA]</scope>
</reference>
<accession>A0ABC8LV73</accession>
<organism evidence="1 2">
    <name type="scientific">Eruca vesicaria subsp. sativa</name>
    <name type="common">Garden rocket</name>
    <name type="synonym">Eruca sativa</name>
    <dbReference type="NCBI Taxonomy" id="29727"/>
    <lineage>
        <taxon>Eukaryota</taxon>
        <taxon>Viridiplantae</taxon>
        <taxon>Streptophyta</taxon>
        <taxon>Embryophyta</taxon>
        <taxon>Tracheophyta</taxon>
        <taxon>Spermatophyta</taxon>
        <taxon>Magnoliopsida</taxon>
        <taxon>eudicotyledons</taxon>
        <taxon>Gunneridae</taxon>
        <taxon>Pentapetalae</taxon>
        <taxon>rosids</taxon>
        <taxon>malvids</taxon>
        <taxon>Brassicales</taxon>
        <taxon>Brassicaceae</taxon>
        <taxon>Brassiceae</taxon>
        <taxon>Eruca</taxon>
    </lineage>
</organism>
<name>A0ABC8LV73_ERUVS</name>
<evidence type="ECO:0000313" key="2">
    <source>
        <dbReference type="Proteomes" id="UP001642260"/>
    </source>
</evidence>